<dbReference type="Proteomes" id="UP000056252">
    <property type="component" value="Chromosome"/>
</dbReference>
<reference evidence="2" key="1">
    <citation type="submission" date="2015-11" db="EMBL/GenBank/DDBJ databases">
        <authorList>
            <person name="Holder M.E."/>
            <person name="Ajami N.J."/>
            <person name="Petrosino J.F."/>
        </authorList>
    </citation>
    <scope>NUCLEOTIDE SEQUENCE [LARGE SCALE GENOMIC DNA]</scope>
    <source>
        <strain evidence="2">F0113</strain>
    </source>
</reference>
<dbReference type="AlphaFoldDB" id="A0A0S2KIZ4"/>
<dbReference type="InterPro" id="IPR011664">
    <property type="entry name" value="Abi_system_AbiD/AbiF-like"/>
</dbReference>
<keyword evidence="2" id="KW-1185">Reference proteome</keyword>
<name>A0A0S2KIZ4_9BACT</name>
<gene>
    <name evidence="1" type="ORF">AS203_02000</name>
</gene>
<dbReference type="EMBL" id="CP013195">
    <property type="protein sequence ID" value="ALO48020.1"/>
    <property type="molecule type" value="Genomic_DNA"/>
</dbReference>
<sequence length="300" mass="35301">MGNKASTIPEQIKLLQDRGMIISDEDKAGEVLLDVGYYRLGFYWFPFEVSYPKKEQRKHLFRKGTKFDYIVKLYYFDFNLRTILMKYLNRIEINFRTFLTYHVSNLHPNSTTWFVDPAIVTSDFIDSFDKEVYTKKFKLNPMIKQHHQNHINDRYAPAWKTIEFMTLGQVIYLFHSIKSQTTKCEICRHFGIKQQKVFDSYLSIIRTVRNRCAHGNILYDTSLPVSIRKGPAGQMSPTDYQKLNGAIKVIYYMIGCISTNRQEDLRKDLKKLLLEYSTVPEVWEIIKNATGIRNVDITLA</sequence>
<organism evidence="1 2">
    <name type="scientific">Hoylesella enoeca</name>
    <dbReference type="NCBI Taxonomy" id="76123"/>
    <lineage>
        <taxon>Bacteria</taxon>
        <taxon>Pseudomonadati</taxon>
        <taxon>Bacteroidota</taxon>
        <taxon>Bacteroidia</taxon>
        <taxon>Bacteroidales</taxon>
        <taxon>Prevotellaceae</taxon>
        <taxon>Hoylesella</taxon>
    </lineage>
</organism>
<protein>
    <recommendedName>
        <fullName evidence="3">CAAX protease</fullName>
    </recommendedName>
</protein>
<dbReference type="OrthoDB" id="5363652at2"/>
<dbReference type="KEGG" id="peo:AS203_02000"/>
<evidence type="ECO:0008006" key="3">
    <source>
        <dbReference type="Google" id="ProtNLM"/>
    </source>
</evidence>
<proteinExistence type="predicted"/>
<dbReference type="RefSeq" id="WP_025066184.1">
    <property type="nucleotide sequence ID" value="NZ_CP013195.1"/>
</dbReference>
<dbReference type="Pfam" id="PF07751">
    <property type="entry name" value="Abi_2"/>
    <property type="match status" value="1"/>
</dbReference>
<evidence type="ECO:0000313" key="2">
    <source>
        <dbReference type="Proteomes" id="UP000056252"/>
    </source>
</evidence>
<accession>A0A0S2KIZ4</accession>
<evidence type="ECO:0000313" key="1">
    <source>
        <dbReference type="EMBL" id="ALO48020.1"/>
    </source>
</evidence>